<accession>A0A8J3JZE5</accession>
<name>A0A8J3JZE5_9ACTN</name>
<dbReference type="AlphaFoldDB" id="A0A8J3JZE5"/>
<organism evidence="1 2">
    <name type="scientific">Catellatospora chokoriensis</name>
    <dbReference type="NCBI Taxonomy" id="310353"/>
    <lineage>
        <taxon>Bacteria</taxon>
        <taxon>Bacillati</taxon>
        <taxon>Actinomycetota</taxon>
        <taxon>Actinomycetes</taxon>
        <taxon>Micromonosporales</taxon>
        <taxon>Micromonosporaceae</taxon>
        <taxon>Catellatospora</taxon>
    </lineage>
</organism>
<evidence type="ECO:0000313" key="1">
    <source>
        <dbReference type="EMBL" id="GIF93887.1"/>
    </source>
</evidence>
<keyword evidence="2" id="KW-1185">Reference proteome</keyword>
<sequence>MEKPGSGNMINAGARLQTARPSQGVWLVWSVAIDSLAHGPEDIADFETDALAGFVLARASAGLADAAIRGDVGHLEQVRTWFGRPL</sequence>
<dbReference type="Proteomes" id="UP000619293">
    <property type="component" value="Unassembled WGS sequence"/>
</dbReference>
<evidence type="ECO:0000313" key="2">
    <source>
        <dbReference type="Proteomes" id="UP000619293"/>
    </source>
</evidence>
<gene>
    <name evidence="1" type="ORF">Cch02nite_73310</name>
</gene>
<dbReference type="RefSeq" id="WP_191841494.1">
    <property type="nucleotide sequence ID" value="NZ_BAAALB010000019.1"/>
</dbReference>
<proteinExistence type="predicted"/>
<comment type="caution">
    <text evidence="1">The sequence shown here is derived from an EMBL/GenBank/DDBJ whole genome shotgun (WGS) entry which is preliminary data.</text>
</comment>
<reference evidence="1 2" key="1">
    <citation type="submission" date="2021-01" db="EMBL/GenBank/DDBJ databases">
        <title>Whole genome shotgun sequence of Catellatospora chokoriensis NBRC 107358.</title>
        <authorList>
            <person name="Komaki H."/>
            <person name="Tamura T."/>
        </authorList>
    </citation>
    <scope>NUCLEOTIDE SEQUENCE [LARGE SCALE GENOMIC DNA]</scope>
    <source>
        <strain evidence="1 2">NBRC 107358</strain>
    </source>
</reference>
<protein>
    <submittedName>
        <fullName evidence="1">Uncharacterized protein</fullName>
    </submittedName>
</protein>
<dbReference type="EMBL" id="BONG01000075">
    <property type="protein sequence ID" value="GIF93887.1"/>
    <property type="molecule type" value="Genomic_DNA"/>
</dbReference>